<dbReference type="RefSeq" id="WP_307355402.1">
    <property type="nucleotide sequence ID" value="NZ_BAAACJ010000032.1"/>
</dbReference>
<dbReference type="EMBL" id="JAUSWN010000007">
    <property type="protein sequence ID" value="MDQ0479313.1"/>
    <property type="molecule type" value="Genomic_DNA"/>
</dbReference>
<evidence type="ECO:0000313" key="3">
    <source>
        <dbReference type="Proteomes" id="UP001224418"/>
    </source>
</evidence>
<name>A0ABU0JQF1_HATLI</name>
<dbReference type="Proteomes" id="UP001224418">
    <property type="component" value="Unassembled WGS sequence"/>
</dbReference>
<gene>
    <name evidence="2" type="ORF">QOZ93_001054</name>
</gene>
<dbReference type="SUPFAM" id="SSF69318">
    <property type="entry name" value="Integrin alpha N-terminal domain"/>
    <property type="match status" value="1"/>
</dbReference>
<dbReference type="Pfam" id="PF13517">
    <property type="entry name" value="FG-GAP_3"/>
    <property type="match status" value="1"/>
</dbReference>
<evidence type="ECO:0008006" key="4">
    <source>
        <dbReference type="Google" id="ProtNLM"/>
    </source>
</evidence>
<dbReference type="InterPro" id="IPR028994">
    <property type="entry name" value="Integrin_alpha_N"/>
</dbReference>
<proteinExistence type="predicted"/>
<dbReference type="InterPro" id="IPR013517">
    <property type="entry name" value="FG-GAP"/>
</dbReference>
<reference evidence="2 3" key="1">
    <citation type="submission" date="2023-07" db="EMBL/GenBank/DDBJ databases">
        <title>Genomic Encyclopedia of Type Strains, Phase IV (KMG-IV): sequencing the most valuable type-strain genomes for metagenomic binning, comparative biology and taxonomic classification.</title>
        <authorList>
            <person name="Goeker M."/>
        </authorList>
    </citation>
    <scope>NUCLEOTIDE SEQUENCE [LARGE SCALE GENOMIC DNA]</scope>
    <source>
        <strain evidence="2 3">DSM 1400</strain>
    </source>
</reference>
<accession>A0ABU0JQF1</accession>
<organism evidence="2 3">
    <name type="scientific">Hathewaya limosa</name>
    <name type="common">Clostridium limosum</name>
    <dbReference type="NCBI Taxonomy" id="1536"/>
    <lineage>
        <taxon>Bacteria</taxon>
        <taxon>Bacillati</taxon>
        <taxon>Bacillota</taxon>
        <taxon>Clostridia</taxon>
        <taxon>Eubacteriales</taxon>
        <taxon>Clostridiaceae</taxon>
        <taxon>Hathewaya</taxon>
    </lineage>
</organism>
<evidence type="ECO:0000313" key="2">
    <source>
        <dbReference type="EMBL" id="MDQ0479313.1"/>
    </source>
</evidence>
<sequence>MKLKKFFHNKGFIAMIVLFLLLGITIKHKEDNKSKATFNLVDDNKIIQKDFDGDGVKDILYIKKDLESNKYYIQINTKNKSYQLDANKNLKTLGTYSKSWPMRITIKDLNRDNIPEIILQSGEESDAIQHIFSWNINDFEDILSNKNNLIGFMDLTNNKTPKILSGNFYNDELYLKNYIIINNKATGFNVNYPENFLGKATIKNFISFMLGSDSLKENVVSSLEEPLINPIFELKNSGYSFKFQDGIFEDIKCDTKGNIENIQWILNFKCKNDEEEKNITFTLKLRKIKNKDKDFYKIYYFNKQNLID</sequence>
<protein>
    <recommendedName>
        <fullName evidence="4">VCBS repeat-containing protein</fullName>
    </recommendedName>
</protein>
<evidence type="ECO:0000256" key="1">
    <source>
        <dbReference type="ARBA" id="ARBA00022729"/>
    </source>
</evidence>
<comment type="caution">
    <text evidence="2">The sequence shown here is derived from an EMBL/GenBank/DDBJ whole genome shotgun (WGS) entry which is preliminary data.</text>
</comment>
<keyword evidence="3" id="KW-1185">Reference proteome</keyword>
<keyword evidence="1" id="KW-0732">Signal</keyword>